<evidence type="ECO:0000259" key="12">
    <source>
        <dbReference type="PROSITE" id="PS50883"/>
    </source>
</evidence>
<evidence type="ECO:0000256" key="1">
    <source>
        <dbReference type="ARBA" id="ARBA00004651"/>
    </source>
</evidence>
<dbReference type="InterPro" id="IPR050706">
    <property type="entry name" value="Cyclic-di-GMP_PDE-like"/>
</dbReference>
<evidence type="ECO:0000256" key="3">
    <source>
        <dbReference type="ARBA" id="ARBA00022475"/>
    </source>
</evidence>
<evidence type="ECO:0000256" key="4">
    <source>
        <dbReference type="ARBA" id="ARBA00022636"/>
    </source>
</evidence>
<sequence>MRRRATFVLTLLAAALAAAGPPWLALHEARRQAYDTEAGLALNYAQDVLHRTDETVGQALDAIVQLERAGLASCTERARAAMREIDLTSSYIQAVGHVRDGTMECSSQGGPPVALDKPAFRTSRGVFVYDVVPLVAGGPNPLLGLARGGIIVLVHRDLPLDIWTAVPDVTLEVLHLEAGRTLMARGRVDPAWLARLGTRDAVTFVAGDRLVAMVRSQRFVSTAAVAAVPAHHLEQRVATTTRRLVPVGLFAGLAAAAAILLLARRQTSMAAALRAGLRRDEFVLLYQPLFDLRAGACVGAEALLRWRRPTGELIGPDLFIPVAEQSGLITRVTARVLELVERDAGGYLARHPEFHIGINLAPADLRSHAIVDAIDTFLARTGARPANLIVEITERGFLDLDSARTVIAALRGRGIEVAIDDFGTGYSSLSYLETLDLDFLKIDRSFIEAIGTDAPTSQVVGHIMAMARTLDLRMIAEGVESEAQAAFLRTHDVHYAQGWLFGKPMPFADAAWLASSARRPSVQAGAA</sequence>
<gene>
    <name evidence="13" type="ORF">NX784_01070</name>
</gene>
<dbReference type="Gene3D" id="3.20.20.450">
    <property type="entry name" value="EAL domain"/>
    <property type="match status" value="1"/>
</dbReference>
<keyword evidence="11" id="KW-0732">Signal</keyword>
<dbReference type="CDD" id="cd01948">
    <property type="entry name" value="EAL"/>
    <property type="match status" value="1"/>
</dbReference>
<evidence type="ECO:0000256" key="8">
    <source>
        <dbReference type="ARBA" id="ARBA00023136"/>
    </source>
</evidence>
<evidence type="ECO:0000313" key="14">
    <source>
        <dbReference type="Proteomes" id="UP001204151"/>
    </source>
</evidence>
<comment type="subcellular location">
    <subcellularLocation>
        <location evidence="1">Cell membrane</location>
        <topology evidence="1">Multi-pass membrane protein</topology>
    </subcellularLocation>
</comment>
<dbReference type="EMBL" id="JANUGW010000001">
    <property type="protein sequence ID" value="MCS0580175.1"/>
    <property type="molecule type" value="Genomic_DNA"/>
</dbReference>
<dbReference type="SUPFAM" id="SSF141868">
    <property type="entry name" value="EAL domain-like"/>
    <property type="match status" value="1"/>
</dbReference>
<keyword evidence="7 10" id="KW-1133">Transmembrane helix</keyword>
<feature type="signal peptide" evidence="11">
    <location>
        <begin position="1"/>
        <end position="19"/>
    </location>
</feature>
<dbReference type="PANTHER" id="PTHR33121:SF79">
    <property type="entry name" value="CYCLIC DI-GMP PHOSPHODIESTERASE PDED-RELATED"/>
    <property type="match status" value="1"/>
</dbReference>
<protein>
    <recommendedName>
        <fullName evidence="2">cyclic-guanylate-specific phosphodiesterase</fullName>
        <ecNumber evidence="2">3.1.4.52</ecNumber>
    </recommendedName>
</protein>
<feature type="chain" id="PRO_5045287718" description="cyclic-guanylate-specific phosphodiesterase" evidence="11">
    <location>
        <begin position="20"/>
        <end position="527"/>
    </location>
</feature>
<name>A0ABT1ZJU5_9BURK</name>
<dbReference type="EC" id="3.1.4.52" evidence="2"/>
<comment type="catalytic activity">
    <reaction evidence="9">
        <text>3',3'-c-di-GMP + H2O = 5'-phosphoguanylyl(3'-&gt;5')guanosine + H(+)</text>
        <dbReference type="Rhea" id="RHEA:24902"/>
        <dbReference type="ChEBI" id="CHEBI:15377"/>
        <dbReference type="ChEBI" id="CHEBI:15378"/>
        <dbReference type="ChEBI" id="CHEBI:58754"/>
        <dbReference type="ChEBI" id="CHEBI:58805"/>
        <dbReference type="EC" id="3.1.4.52"/>
    </reaction>
</comment>
<evidence type="ECO:0000313" key="13">
    <source>
        <dbReference type="EMBL" id="MCS0580175.1"/>
    </source>
</evidence>
<evidence type="ECO:0000256" key="7">
    <source>
        <dbReference type="ARBA" id="ARBA00022989"/>
    </source>
</evidence>
<accession>A0ABT1ZJU5</accession>
<dbReference type="Proteomes" id="UP001204151">
    <property type="component" value="Unassembled WGS sequence"/>
</dbReference>
<keyword evidence="3" id="KW-1003">Cell membrane</keyword>
<dbReference type="InterPro" id="IPR024744">
    <property type="entry name" value="CSS-motif_dom"/>
</dbReference>
<evidence type="ECO:0000256" key="5">
    <source>
        <dbReference type="ARBA" id="ARBA00022692"/>
    </source>
</evidence>
<dbReference type="Pfam" id="PF12792">
    <property type="entry name" value="CSS-motif"/>
    <property type="match status" value="1"/>
</dbReference>
<comment type="caution">
    <text evidence="13">The sequence shown here is derived from an EMBL/GenBank/DDBJ whole genome shotgun (WGS) entry which is preliminary data.</text>
</comment>
<keyword evidence="5 10" id="KW-0812">Transmembrane</keyword>
<proteinExistence type="predicted"/>
<reference evidence="13 14" key="1">
    <citation type="submission" date="2022-08" db="EMBL/GenBank/DDBJ databases">
        <title>Reclassification of Massilia species as members of the genera Telluria, Duganella, Pseudoduganella, Mokoshia gen. nov. and Zemynaea gen. nov. using orthogonal and non-orthogonal genome-based approaches.</title>
        <authorList>
            <person name="Bowman J.P."/>
        </authorList>
    </citation>
    <scope>NUCLEOTIDE SEQUENCE [LARGE SCALE GENOMIC DNA]</scope>
    <source>
        <strain evidence="13 14">JCM 31316</strain>
    </source>
</reference>
<evidence type="ECO:0000256" key="2">
    <source>
        <dbReference type="ARBA" id="ARBA00012282"/>
    </source>
</evidence>
<feature type="transmembrane region" description="Helical" evidence="10">
    <location>
        <begin position="244"/>
        <end position="263"/>
    </location>
</feature>
<dbReference type="Pfam" id="PF00563">
    <property type="entry name" value="EAL"/>
    <property type="match status" value="1"/>
</dbReference>
<dbReference type="PANTHER" id="PTHR33121">
    <property type="entry name" value="CYCLIC DI-GMP PHOSPHODIESTERASE PDEF"/>
    <property type="match status" value="1"/>
</dbReference>
<evidence type="ECO:0000256" key="11">
    <source>
        <dbReference type="SAM" id="SignalP"/>
    </source>
</evidence>
<evidence type="ECO:0000256" key="6">
    <source>
        <dbReference type="ARBA" id="ARBA00022801"/>
    </source>
</evidence>
<keyword evidence="6" id="KW-0378">Hydrolase</keyword>
<keyword evidence="8 10" id="KW-0472">Membrane</keyword>
<evidence type="ECO:0000256" key="9">
    <source>
        <dbReference type="ARBA" id="ARBA00034290"/>
    </source>
</evidence>
<organism evidence="13 14">
    <name type="scientific">Massilia pinisoli</name>
    <dbReference type="NCBI Taxonomy" id="1772194"/>
    <lineage>
        <taxon>Bacteria</taxon>
        <taxon>Pseudomonadati</taxon>
        <taxon>Pseudomonadota</taxon>
        <taxon>Betaproteobacteria</taxon>
        <taxon>Burkholderiales</taxon>
        <taxon>Oxalobacteraceae</taxon>
        <taxon>Telluria group</taxon>
        <taxon>Massilia</taxon>
    </lineage>
</organism>
<dbReference type="SMART" id="SM00052">
    <property type="entry name" value="EAL"/>
    <property type="match status" value="1"/>
</dbReference>
<feature type="domain" description="EAL" evidence="12">
    <location>
        <begin position="266"/>
        <end position="518"/>
    </location>
</feature>
<evidence type="ECO:0000256" key="10">
    <source>
        <dbReference type="SAM" id="Phobius"/>
    </source>
</evidence>
<dbReference type="PROSITE" id="PS50883">
    <property type="entry name" value="EAL"/>
    <property type="match status" value="1"/>
</dbReference>
<keyword evidence="4" id="KW-0973">c-di-GMP</keyword>
<dbReference type="InterPro" id="IPR035919">
    <property type="entry name" value="EAL_sf"/>
</dbReference>
<dbReference type="RefSeq" id="WP_258814826.1">
    <property type="nucleotide sequence ID" value="NZ_JANUGW010000001.1"/>
</dbReference>
<keyword evidence="14" id="KW-1185">Reference proteome</keyword>
<dbReference type="InterPro" id="IPR001633">
    <property type="entry name" value="EAL_dom"/>
</dbReference>